<dbReference type="GO" id="GO:0003676">
    <property type="term" value="F:nucleic acid binding"/>
    <property type="evidence" value="ECO:0007669"/>
    <property type="project" value="InterPro"/>
</dbReference>
<proteinExistence type="predicted"/>
<dbReference type="PANTHER" id="PTHR47515:SF2">
    <property type="entry name" value="INTEGRASE CORE DOMAIN PROTEIN"/>
    <property type="match status" value="1"/>
</dbReference>
<dbReference type="InterPro" id="IPR001584">
    <property type="entry name" value="Integrase_cat-core"/>
</dbReference>
<name>A0A841QIV2_9PROT</name>
<dbReference type="Proteomes" id="UP000578000">
    <property type="component" value="Unassembled WGS sequence"/>
</dbReference>
<evidence type="ECO:0000259" key="1">
    <source>
        <dbReference type="PROSITE" id="PS50994"/>
    </source>
</evidence>
<comment type="caution">
    <text evidence="2">The sequence shown here is derived from an EMBL/GenBank/DDBJ whole genome shotgun (WGS) entry which is preliminary data.</text>
</comment>
<dbReference type="InterPro" id="IPR012337">
    <property type="entry name" value="RNaseH-like_sf"/>
</dbReference>
<dbReference type="PANTHER" id="PTHR47515">
    <property type="entry name" value="LOW CALCIUM RESPONSE LOCUS PROTEIN T"/>
    <property type="match status" value="1"/>
</dbReference>
<keyword evidence="3" id="KW-1185">Reference proteome</keyword>
<protein>
    <submittedName>
        <fullName evidence="2">Putative transposase</fullName>
    </submittedName>
</protein>
<dbReference type="GO" id="GO:0015074">
    <property type="term" value="P:DNA integration"/>
    <property type="evidence" value="ECO:0007669"/>
    <property type="project" value="InterPro"/>
</dbReference>
<evidence type="ECO:0000313" key="2">
    <source>
        <dbReference type="EMBL" id="MBB6458255.1"/>
    </source>
</evidence>
<dbReference type="Gene3D" id="3.30.420.10">
    <property type="entry name" value="Ribonuclease H-like superfamily/Ribonuclease H"/>
    <property type="match status" value="1"/>
</dbReference>
<dbReference type="PROSITE" id="PS50994">
    <property type="entry name" value="INTEGRASE"/>
    <property type="match status" value="1"/>
</dbReference>
<dbReference type="AlphaFoldDB" id="A0A841QIV2"/>
<dbReference type="SUPFAM" id="SSF53098">
    <property type="entry name" value="Ribonuclease H-like"/>
    <property type="match status" value="1"/>
</dbReference>
<organism evidence="2 3">
    <name type="scientific">Acetobacter lovaniensis</name>
    <dbReference type="NCBI Taxonomy" id="104100"/>
    <lineage>
        <taxon>Bacteria</taxon>
        <taxon>Pseudomonadati</taxon>
        <taxon>Pseudomonadota</taxon>
        <taxon>Alphaproteobacteria</taxon>
        <taxon>Acetobacterales</taxon>
        <taxon>Acetobacteraceae</taxon>
        <taxon>Acetobacter</taxon>
    </lineage>
</organism>
<dbReference type="InterPro" id="IPR036397">
    <property type="entry name" value="RNaseH_sf"/>
</dbReference>
<accession>A0A841QIV2</accession>
<sequence length="139" mass="16142">MKQPAQHRELAAQAVAHHRVSIALACRVVRCLEQVMEWRGRPGAIRMDNGPEYVSHTLVSWAEKQGITLIYTQPGHPQQNAYIERYNRTVRQEWLEQSLFESIQDVQEVATQWLWTYNNDRPNMGNVEFTPAQKLKEAA</sequence>
<dbReference type="Pfam" id="PF13683">
    <property type="entry name" value="rve_3"/>
    <property type="match status" value="1"/>
</dbReference>
<gene>
    <name evidence="2" type="ORF">HNR55_002862</name>
</gene>
<reference evidence="2 3" key="1">
    <citation type="submission" date="2020-08" db="EMBL/GenBank/DDBJ databases">
        <title>Genomic Encyclopedia of Type Strains, Phase IV (KMG-IV): sequencing the most valuable type-strain genomes for metagenomic binning, comparative biology and taxonomic classification.</title>
        <authorList>
            <person name="Goeker M."/>
        </authorList>
    </citation>
    <scope>NUCLEOTIDE SEQUENCE [LARGE SCALE GENOMIC DNA]</scope>
    <source>
        <strain evidence="2 3">DSM 4491</strain>
    </source>
</reference>
<feature type="domain" description="Integrase catalytic" evidence="1">
    <location>
        <begin position="32"/>
        <end position="139"/>
    </location>
</feature>
<evidence type="ECO:0000313" key="3">
    <source>
        <dbReference type="Proteomes" id="UP000578000"/>
    </source>
</evidence>
<dbReference type="EMBL" id="JACHIE010000016">
    <property type="protein sequence ID" value="MBB6458255.1"/>
    <property type="molecule type" value="Genomic_DNA"/>
</dbReference>